<sequence>MSSCIASVDSITHPYYFPFSAIVGQEKMKRALLLNLIDPTLGGVLILGEKGTAKSTIVRALSQLLEGLSVIELPIATTEDKLVGSIDVEHALSTGELRFSPGILARAHKQILYVDEVNLLEDYLVDILLDVAAMGVNHIEREGISHSHPARFTLIGTMNPEEGSLRPQLLDRFALSVEVCGERNVSARCEVLQRRLDYERDPQSFCARYREEDEALAGRVSQARSLLPQLRYTEPLLELIARLGIELEVDGHRSDIMLLKAALATAALEGATELSVEHVYTAAELVLPHRLRRLPFEERYFAAEDIRQLCERLFEECVAKLQ</sequence>
<organism evidence="2 3">
    <name type="scientific">Porphyromonas somerae</name>
    <dbReference type="NCBI Taxonomy" id="322095"/>
    <lineage>
        <taxon>Bacteria</taxon>
        <taxon>Pseudomonadati</taxon>
        <taxon>Bacteroidota</taxon>
        <taxon>Bacteroidia</taxon>
        <taxon>Bacteroidales</taxon>
        <taxon>Porphyromonadaceae</taxon>
        <taxon>Porphyromonas</taxon>
    </lineage>
</organism>
<dbReference type="Proteomes" id="UP000070224">
    <property type="component" value="Unassembled WGS sequence"/>
</dbReference>
<name>A0A134B5H3_9PORP</name>
<dbReference type="CDD" id="cd00009">
    <property type="entry name" value="AAA"/>
    <property type="match status" value="1"/>
</dbReference>
<accession>A0A134B5H3</accession>
<dbReference type="GO" id="GO:0016887">
    <property type="term" value="F:ATP hydrolysis activity"/>
    <property type="evidence" value="ECO:0007669"/>
    <property type="project" value="InterPro"/>
</dbReference>
<proteinExistence type="predicted"/>
<dbReference type="InterPro" id="IPR041628">
    <property type="entry name" value="ChlI/MoxR_AAA_lid"/>
</dbReference>
<reference evidence="3" key="1">
    <citation type="submission" date="2016-01" db="EMBL/GenBank/DDBJ databases">
        <authorList>
            <person name="Mitreva M."/>
            <person name="Pepin K.H."/>
            <person name="Mihindukulasuriya K.A."/>
            <person name="Fulton R."/>
            <person name="Fronick C."/>
            <person name="O'Laughlin M."/>
            <person name="Miner T."/>
            <person name="Herter B."/>
            <person name="Rosa B.A."/>
            <person name="Cordes M."/>
            <person name="Tomlinson C."/>
            <person name="Wollam A."/>
            <person name="Palsikar V.B."/>
            <person name="Mardis E.R."/>
            <person name="Wilson R.K."/>
        </authorList>
    </citation>
    <scope>NUCLEOTIDE SEQUENCE [LARGE SCALE GENOMIC DNA]</scope>
    <source>
        <strain evidence="3">KA00683</strain>
    </source>
</reference>
<dbReference type="InterPro" id="IPR052989">
    <property type="entry name" value="Mg-chelatase_DI-like"/>
</dbReference>
<protein>
    <submittedName>
        <fullName evidence="2">ATPase family protein</fullName>
    </submittedName>
</protein>
<dbReference type="AlphaFoldDB" id="A0A134B5H3"/>
<evidence type="ECO:0000259" key="1">
    <source>
        <dbReference type="SMART" id="SM00382"/>
    </source>
</evidence>
<dbReference type="RefSeq" id="WP_060935678.1">
    <property type="nucleotide sequence ID" value="NZ_KQ960453.1"/>
</dbReference>
<dbReference type="InterPro" id="IPR011704">
    <property type="entry name" value="ATPase_dyneun-rel_AAA"/>
</dbReference>
<dbReference type="InterPro" id="IPR003593">
    <property type="entry name" value="AAA+_ATPase"/>
</dbReference>
<dbReference type="EMBL" id="LSDK01000096">
    <property type="protein sequence ID" value="KXB75198.1"/>
    <property type="molecule type" value="Genomic_DNA"/>
</dbReference>
<keyword evidence="3" id="KW-1185">Reference proteome</keyword>
<dbReference type="Gene3D" id="3.40.50.300">
    <property type="entry name" value="P-loop containing nucleotide triphosphate hydrolases"/>
    <property type="match status" value="2"/>
</dbReference>
<dbReference type="Pfam" id="PF17863">
    <property type="entry name" value="AAA_lid_2"/>
    <property type="match status" value="1"/>
</dbReference>
<comment type="caution">
    <text evidence="2">The sequence shown here is derived from an EMBL/GenBank/DDBJ whole genome shotgun (WGS) entry which is preliminary data.</text>
</comment>
<dbReference type="SMART" id="SM00382">
    <property type="entry name" value="AAA"/>
    <property type="match status" value="1"/>
</dbReference>
<dbReference type="Gene3D" id="1.10.8.80">
    <property type="entry name" value="Magnesium chelatase subunit I, C-Terminal domain"/>
    <property type="match status" value="1"/>
</dbReference>
<dbReference type="PATRIC" id="fig|322095.3.peg.1480"/>
<dbReference type="PANTHER" id="PTHR35023">
    <property type="entry name" value="CHELATASE-RELATED"/>
    <property type="match status" value="1"/>
</dbReference>
<evidence type="ECO:0000313" key="3">
    <source>
        <dbReference type="Proteomes" id="UP000070224"/>
    </source>
</evidence>
<dbReference type="Pfam" id="PF07728">
    <property type="entry name" value="AAA_5"/>
    <property type="match status" value="1"/>
</dbReference>
<dbReference type="SUPFAM" id="SSF52540">
    <property type="entry name" value="P-loop containing nucleoside triphosphate hydrolases"/>
    <property type="match status" value="1"/>
</dbReference>
<gene>
    <name evidence="2" type="ORF">HMPREF3185_01501</name>
</gene>
<dbReference type="OrthoDB" id="9775079at2"/>
<dbReference type="GO" id="GO:0005524">
    <property type="term" value="F:ATP binding"/>
    <property type="evidence" value="ECO:0007669"/>
    <property type="project" value="InterPro"/>
</dbReference>
<dbReference type="STRING" id="322095.HMPREF3185_01501"/>
<feature type="domain" description="AAA+ ATPase" evidence="1">
    <location>
        <begin position="40"/>
        <end position="183"/>
    </location>
</feature>
<dbReference type="PANTHER" id="PTHR35023:SF1">
    <property type="entry name" value="MG-PROTOPORPHYRIN IX CHELATASE"/>
    <property type="match status" value="1"/>
</dbReference>
<dbReference type="InterPro" id="IPR027417">
    <property type="entry name" value="P-loop_NTPase"/>
</dbReference>
<evidence type="ECO:0000313" key="2">
    <source>
        <dbReference type="EMBL" id="KXB75198.1"/>
    </source>
</evidence>